<sequence>MTAHIRKYLIAAAMAVAACTMALAQHSQNNDVQGTNAQTAALSAPKALRVGQQIEPAHLHRINRPGLYGISQAPNGSGYGVIDGRLIRYDAQTMRVQSIIRQIDNILD</sequence>
<protein>
    <recommendedName>
        <fullName evidence="4">RcnB family protein</fullName>
    </recommendedName>
</protein>
<feature type="signal peptide" evidence="1">
    <location>
        <begin position="1"/>
        <end position="24"/>
    </location>
</feature>
<comment type="caution">
    <text evidence="2">The sequence shown here is derived from an EMBL/GenBank/DDBJ whole genome shotgun (WGS) entry which is preliminary data.</text>
</comment>
<dbReference type="EMBL" id="WMIE01000002">
    <property type="protein sequence ID" value="MTH77296.1"/>
    <property type="molecule type" value="Genomic_DNA"/>
</dbReference>
<reference evidence="2 3" key="1">
    <citation type="submission" date="2019-11" db="EMBL/GenBank/DDBJ databases">
        <authorList>
            <person name="Dong K."/>
        </authorList>
    </citation>
    <scope>NUCLEOTIDE SEQUENCE [LARGE SCALE GENOMIC DNA]</scope>
    <source>
        <strain evidence="2 3">NBRC 111993</strain>
    </source>
</reference>
<dbReference type="AlphaFoldDB" id="A0A6L6J6T5"/>
<keyword evidence="1" id="KW-0732">Signal</keyword>
<dbReference type="Proteomes" id="UP000478183">
    <property type="component" value="Unassembled WGS sequence"/>
</dbReference>
<proteinExistence type="predicted"/>
<dbReference type="PROSITE" id="PS51257">
    <property type="entry name" value="PROKAR_LIPOPROTEIN"/>
    <property type="match status" value="1"/>
</dbReference>
<evidence type="ECO:0000256" key="1">
    <source>
        <dbReference type="SAM" id="SignalP"/>
    </source>
</evidence>
<gene>
    <name evidence="2" type="ORF">GL286_06115</name>
</gene>
<evidence type="ECO:0000313" key="3">
    <source>
        <dbReference type="Proteomes" id="UP000478183"/>
    </source>
</evidence>
<organism evidence="2 3">
    <name type="scientific">Paracoccus aestuariivivens</name>
    <dbReference type="NCBI Taxonomy" id="1820333"/>
    <lineage>
        <taxon>Bacteria</taxon>
        <taxon>Pseudomonadati</taxon>
        <taxon>Pseudomonadota</taxon>
        <taxon>Alphaproteobacteria</taxon>
        <taxon>Rhodobacterales</taxon>
        <taxon>Paracoccaceae</taxon>
        <taxon>Paracoccus</taxon>
    </lineage>
</organism>
<evidence type="ECO:0000313" key="2">
    <source>
        <dbReference type="EMBL" id="MTH77296.1"/>
    </source>
</evidence>
<name>A0A6L6J6T5_9RHOB</name>
<keyword evidence="3" id="KW-1185">Reference proteome</keyword>
<dbReference type="RefSeq" id="WP_155094675.1">
    <property type="nucleotide sequence ID" value="NZ_WMIE01000002.1"/>
</dbReference>
<evidence type="ECO:0008006" key="4">
    <source>
        <dbReference type="Google" id="ProtNLM"/>
    </source>
</evidence>
<accession>A0A6L6J6T5</accession>
<dbReference type="OrthoDB" id="7779104at2"/>
<feature type="chain" id="PRO_5026690409" description="RcnB family protein" evidence="1">
    <location>
        <begin position="25"/>
        <end position="108"/>
    </location>
</feature>